<dbReference type="GO" id="GO:0008333">
    <property type="term" value="P:endosome to lysosome transport"/>
    <property type="evidence" value="ECO:0007669"/>
    <property type="project" value="TreeGrafter"/>
</dbReference>
<evidence type="ECO:0000313" key="8">
    <source>
        <dbReference type="Proteomes" id="UP000694680"/>
    </source>
</evidence>
<evidence type="ECO:0000256" key="2">
    <source>
        <dbReference type="ARBA" id="ARBA00022771"/>
    </source>
</evidence>
<dbReference type="AlphaFoldDB" id="A0A8C5GL10"/>
<protein>
    <submittedName>
        <fullName evidence="7">Pleckstrin homology domain-containing family F member 2-like</fullName>
    </submittedName>
</protein>
<keyword evidence="3" id="KW-0862">Zinc</keyword>
<dbReference type="OrthoDB" id="70570at2759"/>
<evidence type="ECO:0000256" key="1">
    <source>
        <dbReference type="ARBA" id="ARBA00022723"/>
    </source>
</evidence>
<dbReference type="Ensembl" id="ENSGWIT00000034694.1">
    <property type="protein sequence ID" value="ENSGWIP00000031865.1"/>
    <property type="gene ID" value="ENSGWIG00000016443.1"/>
</dbReference>
<dbReference type="InterPro" id="IPR051765">
    <property type="entry name" value="PH_domain-containing_F"/>
</dbReference>
<feature type="domain" description="FYVE-type" evidence="6">
    <location>
        <begin position="154"/>
        <end position="214"/>
    </location>
</feature>
<evidence type="ECO:0000313" key="7">
    <source>
        <dbReference type="Ensembl" id="ENSGWIP00000031865.1"/>
    </source>
</evidence>
<dbReference type="Proteomes" id="UP000694680">
    <property type="component" value="Chromosome 3"/>
</dbReference>
<dbReference type="PROSITE" id="PS50003">
    <property type="entry name" value="PH_DOMAIN"/>
    <property type="match status" value="1"/>
</dbReference>
<dbReference type="InterPro" id="IPR011011">
    <property type="entry name" value="Znf_FYVE_PHD"/>
</dbReference>
<gene>
    <name evidence="7" type="primary">plekhf1</name>
</gene>
<dbReference type="SUPFAM" id="SSF50729">
    <property type="entry name" value="PH domain-like"/>
    <property type="match status" value="1"/>
</dbReference>
<reference evidence="7" key="1">
    <citation type="submission" date="2020-06" db="EMBL/GenBank/DDBJ databases">
        <authorList>
            <consortium name="Wellcome Sanger Institute Data Sharing"/>
        </authorList>
    </citation>
    <scope>NUCLEOTIDE SEQUENCE [LARGE SCALE GENOMIC DNA]</scope>
</reference>
<dbReference type="PROSITE" id="PS50178">
    <property type="entry name" value="ZF_FYVE"/>
    <property type="match status" value="1"/>
</dbReference>
<dbReference type="InterPro" id="IPR017455">
    <property type="entry name" value="Znf_FYVE-rel"/>
</dbReference>
<dbReference type="GO" id="GO:0008270">
    <property type="term" value="F:zinc ion binding"/>
    <property type="evidence" value="ECO:0007669"/>
    <property type="project" value="UniProtKB-KW"/>
</dbReference>
<accession>A0A8C5GL10</accession>
<dbReference type="InterPro" id="IPR013083">
    <property type="entry name" value="Znf_RING/FYVE/PHD"/>
</dbReference>
<dbReference type="Pfam" id="PF01363">
    <property type="entry name" value="FYVE"/>
    <property type="match status" value="1"/>
</dbReference>
<evidence type="ECO:0000259" key="5">
    <source>
        <dbReference type="PROSITE" id="PS50003"/>
    </source>
</evidence>
<keyword evidence="8" id="KW-1185">Reference proteome</keyword>
<dbReference type="SMART" id="SM00233">
    <property type="entry name" value="PH"/>
    <property type="match status" value="1"/>
</dbReference>
<keyword evidence="1" id="KW-0479">Metal-binding</keyword>
<dbReference type="Pfam" id="PF00169">
    <property type="entry name" value="PH"/>
    <property type="match status" value="1"/>
</dbReference>
<dbReference type="GO" id="GO:0007032">
    <property type="term" value="P:endosome organization"/>
    <property type="evidence" value="ECO:0007669"/>
    <property type="project" value="TreeGrafter"/>
</dbReference>
<dbReference type="Gene3D" id="2.30.29.30">
    <property type="entry name" value="Pleckstrin-homology domain (PH domain)/Phosphotyrosine-binding domain (PTB)"/>
    <property type="match status" value="1"/>
</dbReference>
<reference evidence="7" key="2">
    <citation type="submission" date="2025-08" db="UniProtKB">
        <authorList>
            <consortium name="Ensembl"/>
        </authorList>
    </citation>
    <scope>IDENTIFICATION</scope>
</reference>
<organism evidence="7 8">
    <name type="scientific">Gouania willdenowi</name>
    <name type="common">Blunt-snouted clingfish</name>
    <name type="synonym">Lepadogaster willdenowi</name>
    <dbReference type="NCBI Taxonomy" id="441366"/>
    <lineage>
        <taxon>Eukaryota</taxon>
        <taxon>Metazoa</taxon>
        <taxon>Chordata</taxon>
        <taxon>Craniata</taxon>
        <taxon>Vertebrata</taxon>
        <taxon>Euteleostomi</taxon>
        <taxon>Actinopterygii</taxon>
        <taxon>Neopterygii</taxon>
        <taxon>Teleostei</taxon>
        <taxon>Neoteleostei</taxon>
        <taxon>Acanthomorphata</taxon>
        <taxon>Ovalentaria</taxon>
        <taxon>Blenniimorphae</taxon>
        <taxon>Blenniiformes</taxon>
        <taxon>Gobiesocoidei</taxon>
        <taxon>Gobiesocidae</taxon>
        <taxon>Gobiesocinae</taxon>
        <taxon>Gouania</taxon>
    </lineage>
</organism>
<sequence length="264" mass="29810">MTMDQLMFAAQNKERILAVERSFVSSKKPLYKSNRVLIGEGRLRKQRRSGGSRPKAFFLFNDVLVYGTIVVYGKWYKNQKVVDLVNLQVEDVDDGVTMKNQWLMRTPCKSFYVGASSPEEKQAWLKHLESCLSSMQQGSAHGASVDLAVPWVPDHVSDVCMRCPNRFSFTQRRHHCRKCGFVVCGACSKQRAVITHMHPCKMKRVCTTCHSALSTGVHPLRAGSLDSEEEEEVKMNGGGVASEEDSWAVYVYMKPEHIIPTECT</sequence>
<dbReference type="GO" id="GO:0005769">
    <property type="term" value="C:early endosome"/>
    <property type="evidence" value="ECO:0007669"/>
    <property type="project" value="TreeGrafter"/>
</dbReference>
<reference evidence="7" key="3">
    <citation type="submission" date="2025-09" db="UniProtKB">
        <authorList>
            <consortium name="Ensembl"/>
        </authorList>
    </citation>
    <scope>IDENTIFICATION</scope>
</reference>
<evidence type="ECO:0000259" key="6">
    <source>
        <dbReference type="PROSITE" id="PS50178"/>
    </source>
</evidence>
<evidence type="ECO:0000256" key="3">
    <source>
        <dbReference type="ARBA" id="ARBA00022833"/>
    </source>
</evidence>
<dbReference type="RefSeq" id="XP_028295760.1">
    <property type="nucleotide sequence ID" value="XM_028439959.1"/>
</dbReference>
<dbReference type="GO" id="GO:0035091">
    <property type="term" value="F:phosphatidylinositol binding"/>
    <property type="evidence" value="ECO:0007669"/>
    <property type="project" value="TreeGrafter"/>
</dbReference>
<evidence type="ECO:0000256" key="4">
    <source>
        <dbReference type="PROSITE-ProRule" id="PRU00091"/>
    </source>
</evidence>
<dbReference type="CTD" id="79156"/>
<dbReference type="Gene3D" id="3.30.40.10">
    <property type="entry name" value="Zinc/RING finger domain, C3HC4 (zinc finger)"/>
    <property type="match status" value="1"/>
</dbReference>
<feature type="domain" description="PH" evidence="5">
    <location>
        <begin position="36"/>
        <end position="133"/>
    </location>
</feature>
<keyword evidence="2 4" id="KW-0863">Zinc-finger</keyword>
<dbReference type="SUPFAM" id="SSF57903">
    <property type="entry name" value="FYVE/PHD zinc finger"/>
    <property type="match status" value="1"/>
</dbReference>
<dbReference type="InterPro" id="IPR011993">
    <property type="entry name" value="PH-like_dom_sf"/>
</dbReference>
<name>A0A8C5GL10_GOUWI</name>
<dbReference type="InterPro" id="IPR001849">
    <property type="entry name" value="PH_domain"/>
</dbReference>
<proteinExistence type="predicted"/>
<dbReference type="PANTHER" id="PTHR46280">
    <property type="entry name" value="PLECKSTRIN HOMOLOGY DOMAIN-CONTAINING FAMILY F MEMBER 2-RELATED"/>
    <property type="match status" value="1"/>
</dbReference>
<dbReference type="InterPro" id="IPR000306">
    <property type="entry name" value="Znf_FYVE"/>
</dbReference>
<dbReference type="GeneID" id="114457841"/>
<dbReference type="PANTHER" id="PTHR46280:SF2">
    <property type="entry name" value="PLECKSTRIN HOMOLOGY DOMAIN-CONTAINING FAMILY F MEMBER 1"/>
    <property type="match status" value="1"/>
</dbReference>
<dbReference type="SMART" id="SM00064">
    <property type="entry name" value="FYVE"/>
    <property type="match status" value="1"/>
</dbReference>